<accession>A0A8J7MPJ7</accession>
<sequence length="169" mass="18662">MPLFAPSQLPAKCDLIAARDNLAFFDSQSITLPRPITALDGWNLQMARALPLMALASRIRDAISARFGVKRIGGFSGQRATAVQPGDHLDFFLVERSEPEVLTLTERDRHLDVMTCLTTTDGRLAITSSVITHNWFGQAYMLPVAPAHRLIVRLMLRRLAQDLAVQPAG</sequence>
<proteinExistence type="predicted"/>
<dbReference type="Pfam" id="PF11066">
    <property type="entry name" value="DUF2867"/>
    <property type="match status" value="1"/>
</dbReference>
<evidence type="ECO:0000313" key="2">
    <source>
        <dbReference type="Proteomes" id="UP000619033"/>
    </source>
</evidence>
<protein>
    <submittedName>
        <fullName evidence="1">DUF2867 domain-containing protein</fullName>
    </submittedName>
</protein>
<evidence type="ECO:0000313" key="1">
    <source>
        <dbReference type="EMBL" id="MBL4926714.1"/>
    </source>
</evidence>
<keyword evidence="2" id="KW-1185">Reference proteome</keyword>
<name>A0A8J7MPJ7_9RHOB</name>
<gene>
    <name evidence="1" type="ORF">JI744_01225</name>
</gene>
<dbReference type="RefSeq" id="WP_202657507.1">
    <property type="nucleotide sequence ID" value="NZ_JAESVP010000001.1"/>
</dbReference>
<comment type="caution">
    <text evidence="1">The sequence shown here is derived from an EMBL/GenBank/DDBJ whole genome shotgun (WGS) entry which is preliminary data.</text>
</comment>
<organism evidence="1 2">
    <name type="scientific">Fuscibacter oryzae</name>
    <dbReference type="NCBI Taxonomy" id="2803939"/>
    <lineage>
        <taxon>Bacteria</taxon>
        <taxon>Pseudomonadati</taxon>
        <taxon>Pseudomonadota</taxon>
        <taxon>Alphaproteobacteria</taxon>
        <taxon>Rhodobacterales</taxon>
        <taxon>Paracoccaceae</taxon>
        <taxon>Fuscibacter</taxon>
    </lineage>
</organism>
<dbReference type="EMBL" id="JAESVP010000001">
    <property type="protein sequence ID" value="MBL4926714.1"/>
    <property type="molecule type" value="Genomic_DNA"/>
</dbReference>
<dbReference type="Proteomes" id="UP000619033">
    <property type="component" value="Unassembled WGS sequence"/>
</dbReference>
<reference evidence="1" key="1">
    <citation type="submission" date="2021-01" db="EMBL/GenBank/DDBJ databases">
        <title>Genome seq and assembly of Tabrizicola sp. KVB23.</title>
        <authorList>
            <person name="Chhetri G."/>
        </authorList>
    </citation>
    <scope>NUCLEOTIDE SEQUENCE</scope>
    <source>
        <strain evidence="1">KVB23</strain>
    </source>
</reference>
<dbReference type="InterPro" id="IPR021295">
    <property type="entry name" value="DUF2867"/>
</dbReference>
<dbReference type="AlphaFoldDB" id="A0A8J7MPJ7"/>